<protein>
    <submittedName>
        <fullName evidence="2">Helix-turn-helix domain-containing protein</fullName>
    </submittedName>
</protein>
<feature type="compositionally biased region" description="Basic residues" evidence="1">
    <location>
        <begin position="1"/>
        <end position="16"/>
    </location>
</feature>
<evidence type="ECO:0000313" key="3">
    <source>
        <dbReference type="Proteomes" id="UP000600774"/>
    </source>
</evidence>
<reference evidence="2" key="1">
    <citation type="journal article" date="2020" name="bioRxiv">
        <title>A rank-normalized archaeal taxonomy based on genome phylogeny resolves widespread incomplete and uneven classifications.</title>
        <authorList>
            <person name="Rinke C."/>
            <person name="Chuvochina M."/>
            <person name="Mussig A.J."/>
            <person name="Chaumeil P.-A."/>
            <person name="Waite D.W."/>
            <person name="Whitman W.B."/>
            <person name="Parks D.H."/>
            <person name="Hugenholtz P."/>
        </authorList>
    </citation>
    <scope>NUCLEOTIDE SEQUENCE</scope>
    <source>
        <strain evidence="2">UBA8876</strain>
    </source>
</reference>
<feature type="region of interest" description="Disordered" evidence="1">
    <location>
        <begin position="1"/>
        <end position="20"/>
    </location>
</feature>
<organism evidence="2 3">
    <name type="scientific">Methanosarcina acetivorans</name>
    <dbReference type="NCBI Taxonomy" id="2214"/>
    <lineage>
        <taxon>Archaea</taxon>
        <taxon>Methanobacteriati</taxon>
        <taxon>Methanobacteriota</taxon>
        <taxon>Stenosarchaea group</taxon>
        <taxon>Methanomicrobia</taxon>
        <taxon>Methanosarcinales</taxon>
        <taxon>Methanosarcinaceae</taxon>
        <taxon>Methanosarcina</taxon>
    </lineage>
</organism>
<dbReference type="RefSeq" id="WP_011023727.1">
    <property type="nucleotide sequence ID" value="NC_003552.1"/>
</dbReference>
<name>A0A832VY96_9EURY</name>
<dbReference type="AlphaFoldDB" id="A0A832VY96"/>
<dbReference type="Proteomes" id="UP000600774">
    <property type="component" value="Unassembled WGS sequence"/>
</dbReference>
<gene>
    <name evidence="2" type="ORF">HA338_06200</name>
</gene>
<accession>A0A832VY96</accession>
<dbReference type="EMBL" id="DUJU01000074">
    <property type="protein sequence ID" value="HIH93632.1"/>
    <property type="molecule type" value="Genomic_DNA"/>
</dbReference>
<dbReference type="Gene3D" id="1.10.10.60">
    <property type="entry name" value="Homeodomain-like"/>
    <property type="match status" value="1"/>
</dbReference>
<comment type="caution">
    <text evidence="2">The sequence shown here is derived from an EMBL/GenBank/DDBJ whole genome shotgun (WGS) entry which is preliminary data.</text>
</comment>
<sequence length="160" mass="18178">MSAAQKKKKTKKKTTRKPPVWKWTPLRKKAALLLSLGTKKYEDVASEVGVNERTLYDWRQSPIFLEEVDRLTLKNELATRAGLLRECLKGLDLKKDHIEGDKNTHLHYVQAIAELQGLTKQKVELSGNMGMEHSGGVVMYFPDNGRDPDVPKPEKPAEKQ</sequence>
<proteinExistence type="predicted"/>
<evidence type="ECO:0000313" key="2">
    <source>
        <dbReference type="EMBL" id="HIH93632.1"/>
    </source>
</evidence>
<evidence type="ECO:0000256" key="1">
    <source>
        <dbReference type="SAM" id="MobiDB-lite"/>
    </source>
</evidence>
<dbReference type="OMA" id="LIMQDER"/>